<evidence type="ECO:0000313" key="1">
    <source>
        <dbReference type="EMBL" id="GMF57876.1"/>
    </source>
</evidence>
<comment type="caution">
    <text evidence="1">The sequence shown here is derived from an EMBL/GenBank/DDBJ whole genome shotgun (WGS) entry which is preliminary data.</text>
</comment>
<name>A0A9W7D519_9STRA</name>
<reference evidence="1" key="1">
    <citation type="submission" date="2023-04" db="EMBL/GenBank/DDBJ databases">
        <title>Phytophthora fragariaefolia NBRC 109709.</title>
        <authorList>
            <person name="Ichikawa N."/>
            <person name="Sato H."/>
            <person name="Tonouchi N."/>
        </authorList>
    </citation>
    <scope>NUCLEOTIDE SEQUENCE</scope>
    <source>
        <strain evidence="1">NBRC 109709</strain>
    </source>
</reference>
<dbReference type="PANTHER" id="PTHR11439">
    <property type="entry name" value="GAG-POL-RELATED RETROTRANSPOSON"/>
    <property type="match status" value="1"/>
</dbReference>
<organism evidence="1 2">
    <name type="scientific">Phytophthora fragariaefolia</name>
    <dbReference type="NCBI Taxonomy" id="1490495"/>
    <lineage>
        <taxon>Eukaryota</taxon>
        <taxon>Sar</taxon>
        <taxon>Stramenopiles</taxon>
        <taxon>Oomycota</taxon>
        <taxon>Peronosporomycetes</taxon>
        <taxon>Peronosporales</taxon>
        <taxon>Peronosporaceae</taxon>
        <taxon>Phytophthora</taxon>
    </lineage>
</organism>
<sequence>MKRCGAVRESLVVVAYSNTDFPADKSERKSVTDGLLTVDGMTVSWDPRKQNGVSISTMEAEYIASLVMHELLGVRELVGELGIKYSSPMSSRGDSQAVTGLHKCGIHTLGERTPSVYDTY</sequence>
<proteinExistence type="predicted"/>
<dbReference type="CDD" id="cd09272">
    <property type="entry name" value="RNase_HI_RT_Ty1"/>
    <property type="match status" value="1"/>
</dbReference>
<gene>
    <name evidence="1" type="ORF">Pfra01_002480500</name>
</gene>
<dbReference type="PANTHER" id="PTHR11439:SF440">
    <property type="entry name" value="INTEGRASE CATALYTIC DOMAIN-CONTAINING PROTEIN"/>
    <property type="match status" value="1"/>
</dbReference>
<dbReference type="Proteomes" id="UP001165121">
    <property type="component" value="Unassembled WGS sequence"/>
</dbReference>
<protein>
    <submittedName>
        <fullName evidence="1">Unnamed protein product</fullName>
    </submittedName>
</protein>
<accession>A0A9W7D519</accession>
<keyword evidence="2" id="KW-1185">Reference proteome</keyword>
<dbReference type="EMBL" id="BSXT01004436">
    <property type="protein sequence ID" value="GMF57876.1"/>
    <property type="molecule type" value="Genomic_DNA"/>
</dbReference>
<dbReference type="OrthoDB" id="8048545at2759"/>
<dbReference type="AlphaFoldDB" id="A0A9W7D519"/>
<evidence type="ECO:0000313" key="2">
    <source>
        <dbReference type="Proteomes" id="UP001165121"/>
    </source>
</evidence>